<dbReference type="Gene3D" id="2.60.40.1180">
    <property type="entry name" value="Golgi alpha-mannosidase II"/>
    <property type="match status" value="1"/>
</dbReference>
<dbReference type="InterPro" id="IPR038417">
    <property type="entry name" value="Alpga-gal_N_sf"/>
</dbReference>
<dbReference type="SUPFAM" id="SSF51445">
    <property type="entry name" value="(Trans)glycosidases"/>
    <property type="match status" value="1"/>
</dbReference>
<comment type="similarity">
    <text evidence="5">Belongs to the glycosyl hydrolase.</text>
</comment>
<reference evidence="8 9" key="1">
    <citation type="submission" date="2021-01" db="EMBL/GenBank/DDBJ databases">
        <title>Paenibacillus sp.nov. isolated from the rhizosphere soil of tomato plant.</title>
        <authorList>
            <person name="Thin K.K."/>
            <person name="Zhang X."/>
            <person name="He S."/>
        </authorList>
    </citation>
    <scope>NUCLEOTIDE SEQUENCE [LARGE SCALE GENOMIC DNA]</scope>
    <source>
        <strain evidence="8 9">DXFW5</strain>
    </source>
</reference>
<organism evidence="8 9">
    <name type="scientific">Paenibacillus rhizolycopersici</name>
    <dbReference type="NCBI Taxonomy" id="2780073"/>
    <lineage>
        <taxon>Bacteria</taxon>
        <taxon>Bacillati</taxon>
        <taxon>Bacillota</taxon>
        <taxon>Bacilli</taxon>
        <taxon>Bacillales</taxon>
        <taxon>Paenibacillaceae</taxon>
        <taxon>Paenibacillus</taxon>
    </lineage>
</organism>
<keyword evidence="3 5" id="KW-0378">Hydrolase</keyword>
<dbReference type="PANTHER" id="PTHR43053">
    <property type="entry name" value="GLYCOSIDASE FAMILY 31"/>
    <property type="match status" value="1"/>
</dbReference>
<keyword evidence="9" id="KW-1185">Reference proteome</keyword>
<dbReference type="CDD" id="cd14791">
    <property type="entry name" value="GH36"/>
    <property type="match status" value="1"/>
</dbReference>
<evidence type="ECO:0000313" key="9">
    <source>
        <dbReference type="Proteomes" id="UP001516620"/>
    </source>
</evidence>
<dbReference type="Pfam" id="PF02065">
    <property type="entry name" value="Melibiase"/>
    <property type="match status" value="1"/>
</dbReference>
<dbReference type="InterPro" id="IPR031704">
    <property type="entry name" value="Glyco_hydro_36_N"/>
</dbReference>
<accession>A0ABS2H8N7</accession>
<proteinExistence type="inferred from homology"/>
<evidence type="ECO:0000256" key="1">
    <source>
        <dbReference type="ARBA" id="ARBA00001255"/>
    </source>
</evidence>
<evidence type="ECO:0000259" key="7">
    <source>
        <dbReference type="Pfam" id="PF16875"/>
    </source>
</evidence>
<gene>
    <name evidence="8" type="ORF">IM700_009605</name>
</gene>
<dbReference type="EC" id="3.2.1.22" evidence="2 5"/>
<dbReference type="PANTHER" id="PTHR43053:SF3">
    <property type="entry name" value="ALPHA-GALACTOSIDASE C-RELATED"/>
    <property type="match status" value="1"/>
</dbReference>
<dbReference type="RefSeq" id="WP_193417347.1">
    <property type="nucleotide sequence ID" value="NZ_JADCNN020000007.1"/>
</dbReference>
<evidence type="ECO:0000256" key="5">
    <source>
        <dbReference type="PIRNR" id="PIRNR005536"/>
    </source>
</evidence>
<dbReference type="Proteomes" id="UP001516620">
    <property type="component" value="Unassembled WGS sequence"/>
</dbReference>
<dbReference type="PIRSF" id="PIRSF005536">
    <property type="entry name" value="Agal"/>
    <property type="match status" value="1"/>
</dbReference>
<evidence type="ECO:0000313" key="8">
    <source>
        <dbReference type="EMBL" id="MBM6995899.1"/>
    </source>
</evidence>
<dbReference type="PRINTS" id="PR00743">
    <property type="entry name" value="GLHYDRLASE36"/>
</dbReference>
<evidence type="ECO:0000259" key="6">
    <source>
        <dbReference type="Pfam" id="PF16874"/>
    </source>
</evidence>
<evidence type="ECO:0000256" key="3">
    <source>
        <dbReference type="ARBA" id="ARBA00022801"/>
    </source>
</evidence>
<feature type="domain" description="Glycosyl hydrolase family 36 C-terminal" evidence="6">
    <location>
        <begin position="638"/>
        <end position="715"/>
    </location>
</feature>
<protein>
    <recommendedName>
        <fullName evidence="2 5">Alpha-galactosidase</fullName>
        <ecNumber evidence="2 5">3.2.1.22</ecNumber>
    </recommendedName>
</protein>
<evidence type="ECO:0000256" key="2">
    <source>
        <dbReference type="ARBA" id="ARBA00012755"/>
    </source>
</evidence>
<dbReference type="InterPro" id="IPR013780">
    <property type="entry name" value="Glyco_hydro_b"/>
</dbReference>
<dbReference type="EMBL" id="JADCNN020000007">
    <property type="protein sequence ID" value="MBM6995899.1"/>
    <property type="molecule type" value="Genomic_DNA"/>
</dbReference>
<dbReference type="Gene3D" id="3.20.20.70">
    <property type="entry name" value="Aldolase class I"/>
    <property type="match status" value="1"/>
</dbReference>
<dbReference type="Pfam" id="PF16875">
    <property type="entry name" value="Glyco_hydro_36N"/>
    <property type="match status" value="1"/>
</dbReference>
<keyword evidence="4 5" id="KW-0326">Glycosidase</keyword>
<dbReference type="InterPro" id="IPR013785">
    <property type="entry name" value="Aldolase_TIM"/>
</dbReference>
<dbReference type="InterPro" id="IPR002252">
    <property type="entry name" value="Glyco_hydro_36"/>
</dbReference>
<name>A0ABS2H8N7_9BACL</name>
<comment type="caution">
    <text evidence="8">The sequence shown here is derived from an EMBL/GenBank/DDBJ whole genome shotgun (WGS) entry which is preliminary data.</text>
</comment>
<feature type="domain" description="Glycosyl hydrolase family 36 N-terminal" evidence="7">
    <location>
        <begin position="28"/>
        <end position="275"/>
    </location>
</feature>
<comment type="catalytic activity">
    <reaction evidence="1 5">
        <text>Hydrolysis of terminal, non-reducing alpha-D-galactose residues in alpha-D-galactosides, including galactose oligosaccharides, galactomannans and galactolipids.</text>
        <dbReference type="EC" id="3.2.1.22"/>
    </reaction>
</comment>
<dbReference type="InterPro" id="IPR031705">
    <property type="entry name" value="Glyco_hydro_36_C"/>
</dbReference>
<dbReference type="InterPro" id="IPR017853">
    <property type="entry name" value="GH"/>
</dbReference>
<dbReference type="Pfam" id="PF16874">
    <property type="entry name" value="Glyco_hydro_36C"/>
    <property type="match status" value="1"/>
</dbReference>
<evidence type="ECO:0000256" key="4">
    <source>
        <dbReference type="ARBA" id="ARBA00023295"/>
    </source>
</evidence>
<dbReference type="Gene3D" id="2.70.98.60">
    <property type="entry name" value="alpha-galactosidase from lactobacil brevis"/>
    <property type="match status" value="1"/>
</dbReference>
<sequence length="719" mass="81609">MAIRVYEEQGIFHLQSKGTSYIMQIVNGYPAHVYWGKQLAFEEQPHSFVDLPEGPLFLLDRLPQEYPQYGTGDFRSPAYQVRLGDGSRITELVYSAYRILKGKPQLEGLPAVYCETENEGETLELELRDAYSGLIVTLSYSVFEDSAAIARSVRIDNQGEQPLQLLRALSASIDMPRSDLDAVYLAGTWNREAHVQRRPLGPGGTTIESRRGASGHLLNPFLALAAPDADEDHGDVFGFSFVYSGNFFISAEVEPFRTTRVGIGINPFDFSWQLAPGEAFQTPEAVLVYSSAGFGEMSRTYHRLYRTRLCRGVHRDRVRPILVNNWEATYFSFTEEKIEDIAKAGAELGIELFVLDDGWFGRREDDHSSLGDWTPNPSKLPGGLTNLAKRVNDLGVQFGLWFEPEMISPDSDLYRSHPDWCLHVEGRRRTEFRWQLILDYSRQDVRDYIYDNLSEIFSTVPISYVKWDMNRNMTEIGSATAGPEQQAEIAHRYMLGLYELLERLTTRFPNILFESCASGGGRFDPGMLYYMPQTWTSDDTDAVERVKIQYGTSFVYPVSAMGAHVSAVPNHQVGRVTSLQMRGDVAMSGNFGYEMDLTRFSDEEKDLAKAQIKRYKEIRSLVQQGDMYRLVSPFAGHEAAWMFVSEDRSEALAYYFKVLAEPNAPQRKLRLKGLDPDKLYKVEESGLVMRGDRLMAIGIGIPAELKDYYSYSVRLKIID</sequence>
<dbReference type="InterPro" id="IPR050985">
    <property type="entry name" value="Alpha-glycosidase_related"/>
</dbReference>